<dbReference type="InterPro" id="IPR002557">
    <property type="entry name" value="Chitin-bd_dom"/>
</dbReference>
<dbReference type="VEuPathDB" id="VectorBase:PHUM106940"/>
<dbReference type="OrthoDB" id="6514762at2759"/>
<dbReference type="AlphaFoldDB" id="E0VDA1"/>
<dbReference type="EMBL" id="AAZO01001263">
    <property type="status" value="NOT_ANNOTATED_CDS"/>
    <property type="molecule type" value="Genomic_DNA"/>
</dbReference>
<protein>
    <recommendedName>
        <fullName evidence="1">Chitin-binding type-2 domain-containing protein</fullName>
    </recommendedName>
</protein>
<dbReference type="SUPFAM" id="SSF57625">
    <property type="entry name" value="Invertebrate chitin-binding proteins"/>
    <property type="match status" value="1"/>
</dbReference>
<proteinExistence type="predicted"/>
<reference evidence="2" key="1">
    <citation type="submission" date="2007-04" db="EMBL/GenBank/DDBJ databases">
        <title>Annotation of Pediculus humanus corporis strain USDA.</title>
        <authorList>
            <person name="Kirkness E."/>
            <person name="Hannick L."/>
            <person name="Hass B."/>
            <person name="Bruggner R."/>
            <person name="Lawson D."/>
            <person name="Bidwell S."/>
            <person name="Joardar V."/>
            <person name="Caler E."/>
            <person name="Walenz B."/>
            <person name="Inman J."/>
            <person name="Schobel S."/>
            <person name="Galinsky K."/>
            <person name="Amedeo P."/>
            <person name="Strausberg R."/>
        </authorList>
    </citation>
    <scope>NUCLEOTIDE SEQUENCE</scope>
    <source>
        <strain evidence="2">USDA</strain>
    </source>
</reference>
<dbReference type="SMART" id="SM00494">
    <property type="entry name" value="ChtBD2"/>
    <property type="match status" value="1"/>
</dbReference>
<dbReference type="GeneID" id="8238218"/>
<reference evidence="3" key="3">
    <citation type="submission" date="2021-02" db="UniProtKB">
        <authorList>
            <consortium name="EnsemblMetazoa"/>
        </authorList>
    </citation>
    <scope>IDENTIFICATION</scope>
    <source>
        <strain evidence="3">USDA</strain>
    </source>
</reference>
<sequence>MKGSNISQIGVVEAVQDYVRTSAYKNFLPAPVEPTTFKYPTAIWSSHNYEKLKNRQKIHLEPTPNRAWPYQGIGYFRISNNNVTREKGQRKNRGRTKWRDLTQNEQHPDNLFQTVKTKNNQKSDFVDRFLQQSLTKYIASSNLKETVGNVSVKTFSEILKNITDEKPRKLLSPYDENKELRMKFRNEVVLRQKNETKPQEKFLEKQLQKRLEKVQDMFHEKDRDKIIANMWKYSTLNRTVDLSEEKKNKNNEDFLKNYSISSEIPEYNSDEHNKYTTKINAGKKSKNSKSPFRGTVKFNSAKYFADNDDDENWNKRKTTGKIGNNKNLLKLTAEESSYYRKEQFPSLTFIGRSERSGVIPGTPAVDYPVYSFPPPTKFKCPNFIDSKPRMMADKETRCQVFYMCTGSGPTTAMLCPNGTMFNENFLVCDWWYNVDC</sequence>
<dbReference type="InParanoid" id="E0VDA1"/>
<organism>
    <name type="scientific">Pediculus humanus subsp. corporis</name>
    <name type="common">Body louse</name>
    <dbReference type="NCBI Taxonomy" id="121224"/>
    <lineage>
        <taxon>Eukaryota</taxon>
        <taxon>Metazoa</taxon>
        <taxon>Ecdysozoa</taxon>
        <taxon>Arthropoda</taxon>
        <taxon>Hexapoda</taxon>
        <taxon>Insecta</taxon>
        <taxon>Pterygota</taxon>
        <taxon>Neoptera</taxon>
        <taxon>Paraneoptera</taxon>
        <taxon>Psocodea</taxon>
        <taxon>Troctomorpha</taxon>
        <taxon>Phthiraptera</taxon>
        <taxon>Anoplura</taxon>
        <taxon>Pediculidae</taxon>
        <taxon>Pediculus</taxon>
    </lineage>
</organism>
<dbReference type="GO" id="GO:0008061">
    <property type="term" value="F:chitin binding"/>
    <property type="evidence" value="ECO:0007669"/>
    <property type="project" value="InterPro"/>
</dbReference>
<dbReference type="PROSITE" id="PS50940">
    <property type="entry name" value="CHIT_BIND_II"/>
    <property type="match status" value="1"/>
</dbReference>
<keyword evidence="4" id="KW-1185">Reference proteome</keyword>
<dbReference type="RefSeq" id="XP_002424095.1">
    <property type="nucleotide sequence ID" value="XM_002424050.1"/>
</dbReference>
<dbReference type="Gene3D" id="2.170.140.10">
    <property type="entry name" value="Chitin binding domain"/>
    <property type="match status" value="1"/>
</dbReference>
<dbReference type="InterPro" id="IPR036508">
    <property type="entry name" value="Chitin-bd_dom_sf"/>
</dbReference>
<dbReference type="PANTHER" id="PTHR22933">
    <property type="entry name" value="FI18007P1-RELATED"/>
    <property type="match status" value="1"/>
</dbReference>
<name>E0VDA1_PEDHC</name>
<feature type="domain" description="Chitin-binding type-2" evidence="1">
    <location>
        <begin position="377"/>
        <end position="436"/>
    </location>
</feature>
<dbReference type="EnsemblMetazoa" id="PHUM106940-RA">
    <property type="protein sequence ID" value="PHUM106940-PA"/>
    <property type="gene ID" value="PHUM106940"/>
</dbReference>
<reference evidence="2" key="2">
    <citation type="submission" date="2007-04" db="EMBL/GenBank/DDBJ databases">
        <title>The genome of the human body louse.</title>
        <authorList>
            <consortium name="The Human Body Louse Genome Consortium"/>
            <person name="Kirkness E."/>
            <person name="Walenz B."/>
            <person name="Hass B."/>
            <person name="Bruggner R."/>
            <person name="Strausberg R."/>
        </authorList>
    </citation>
    <scope>NUCLEOTIDE SEQUENCE</scope>
    <source>
        <strain evidence="2">USDA</strain>
    </source>
</reference>
<evidence type="ECO:0000259" key="1">
    <source>
        <dbReference type="PROSITE" id="PS50940"/>
    </source>
</evidence>
<evidence type="ECO:0000313" key="3">
    <source>
        <dbReference type="EnsemblMetazoa" id="PHUM106940-PA"/>
    </source>
</evidence>
<gene>
    <name evidence="3" type="primary">8238218</name>
    <name evidence="2" type="ORF">Phum_PHUM106940</name>
</gene>
<dbReference type="HOGENOM" id="CLU_629002_0_0_1"/>
<dbReference type="InterPro" id="IPR052976">
    <property type="entry name" value="Scoloptoxin-like"/>
</dbReference>
<dbReference type="Pfam" id="PF01607">
    <property type="entry name" value="CBM_14"/>
    <property type="match status" value="1"/>
</dbReference>
<accession>E0VDA1</accession>
<evidence type="ECO:0000313" key="2">
    <source>
        <dbReference type="EMBL" id="EEB11357.1"/>
    </source>
</evidence>
<dbReference type="GO" id="GO:0005576">
    <property type="term" value="C:extracellular region"/>
    <property type="evidence" value="ECO:0007669"/>
    <property type="project" value="InterPro"/>
</dbReference>
<dbReference type="Proteomes" id="UP000009046">
    <property type="component" value="Unassembled WGS sequence"/>
</dbReference>
<dbReference type="KEGG" id="phu:Phum_PHUM106940"/>
<evidence type="ECO:0000313" key="4">
    <source>
        <dbReference type="Proteomes" id="UP000009046"/>
    </source>
</evidence>
<dbReference type="PANTHER" id="PTHR22933:SF43">
    <property type="entry name" value="LP10131P"/>
    <property type="match status" value="1"/>
</dbReference>
<dbReference type="EMBL" id="DS235072">
    <property type="protein sequence ID" value="EEB11357.1"/>
    <property type="molecule type" value="Genomic_DNA"/>
</dbReference>
<dbReference type="CTD" id="8238218"/>